<dbReference type="Pfam" id="PF19570">
    <property type="entry name" value="DUF6088"/>
    <property type="match status" value="1"/>
</dbReference>
<gene>
    <name evidence="1" type="ORF">CVN68_22190</name>
</gene>
<geneLocation type="plasmid" evidence="1 2">
    <name>unnamed</name>
</geneLocation>
<organism evidence="1 2">
    <name type="scientific">Sphingomonas psychrotolerans</name>
    <dbReference type="NCBI Taxonomy" id="1327635"/>
    <lineage>
        <taxon>Bacteria</taxon>
        <taxon>Pseudomonadati</taxon>
        <taxon>Pseudomonadota</taxon>
        <taxon>Alphaproteobacteria</taxon>
        <taxon>Sphingomonadales</taxon>
        <taxon>Sphingomonadaceae</taxon>
        <taxon>Sphingomonas</taxon>
    </lineage>
</organism>
<sequence length="237" mass="26142">MPTRFGHRNLPLSEICIHASDMASAPDLKAAILTRIKQAPARSVWTPSDFLDLGNRDAVDKTLQRLVGSDQLRRIDRGLYDQPTSNRLTGQLNAPDPRGVIDAIARRDQIRVLVDGLTAANDLGLTNAVPAKIVVHADARLKPIRLGKLEITFKPTAASKLYWAGRPAMRLIQALHWLRDTDTADTRGDLVDKLNVLVNHGSQAQAIRRDLIEGLPTLPSWMQDLLRPLLVPEASNA</sequence>
<dbReference type="KEGG" id="sphc:CVN68_22190"/>
<name>A0A2K8MLV4_9SPHN</name>
<dbReference type="InterPro" id="IPR045738">
    <property type="entry name" value="DUF6088"/>
</dbReference>
<reference evidence="1 2" key="1">
    <citation type="submission" date="2017-11" db="EMBL/GenBank/DDBJ databases">
        <title>Complete genome sequence of Sphingomonas sp. Strain Cra20, a psychrotolerant potential plant growth promoting rhizobacteria.</title>
        <authorList>
            <person name="Luo Y."/>
        </authorList>
    </citation>
    <scope>NUCLEOTIDE SEQUENCE [LARGE SCALE GENOMIC DNA]</scope>
    <source>
        <strain evidence="1 2">Cra20</strain>
        <plasmid evidence="1 2">unnamed</plasmid>
    </source>
</reference>
<proteinExistence type="predicted"/>
<dbReference type="OrthoDB" id="583588at2"/>
<protein>
    <recommendedName>
        <fullName evidence="3">Transcriptional regulator, AbiEi antitoxin, Type IV TA system</fullName>
    </recommendedName>
</protein>
<evidence type="ECO:0000313" key="2">
    <source>
        <dbReference type="Proteomes" id="UP000229081"/>
    </source>
</evidence>
<dbReference type="Proteomes" id="UP000229081">
    <property type="component" value="Plasmid unnamed"/>
</dbReference>
<accession>A0A2K8MLV4</accession>
<keyword evidence="1" id="KW-0614">Plasmid</keyword>
<keyword evidence="2" id="KW-1185">Reference proteome</keyword>
<evidence type="ECO:0000313" key="1">
    <source>
        <dbReference type="EMBL" id="ATY34830.1"/>
    </source>
</evidence>
<evidence type="ECO:0008006" key="3">
    <source>
        <dbReference type="Google" id="ProtNLM"/>
    </source>
</evidence>
<dbReference type="EMBL" id="CP024924">
    <property type="protein sequence ID" value="ATY34830.1"/>
    <property type="molecule type" value="Genomic_DNA"/>
</dbReference>
<dbReference type="AlphaFoldDB" id="A0A2K8MLV4"/>